<name>A0ABZ1IMP7_9ACTN</name>
<dbReference type="InterPro" id="IPR043502">
    <property type="entry name" value="DNA/RNA_pol_sf"/>
</dbReference>
<accession>A0ABZ1IMP7</accession>
<dbReference type="Proteomes" id="UP001622690">
    <property type="component" value="Chromosome"/>
</dbReference>
<evidence type="ECO:0000313" key="1">
    <source>
        <dbReference type="EMBL" id="WTO80949.1"/>
    </source>
</evidence>
<evidence type="ECO:0000313" key="2">
    <source>
        <dbReference type="Proteomes" id="UP001622690"/>
    </source>
</evidence>
<protein>
    <submittedName>
        <fullName evidence="1">Uncharacterized protein</fullName>
    </submittedName>
</protein>
<dbReference type="SUPFAM" id="SSF56672">
    <property type="entry name" value="DNA/RNA polymerases"/>
    <property type="match status" value="1"/>
</dbReference>
<organism evidence="1 2">
    <name type="scientific">Streptomyces nigra</name>
    <dbReference type="NCBI Taxonomy" id="1827580"/>
    <lineage>
        <taxon>Bacteria</taxon>
        <taxon>Bacillati</taxon>
        <taxon>Actinomycetota</taxon>
        <taxon>Actinomycetes</taxon>
        <taxon>Kitasatosporales</taxon>
        <taxon>Streptomycetaceae</taxon>
        <taxon>Streptomyces</taxon>
    </lineage>
</organism>
<dbReference type="RefSeq" id="WP_406255892.1">
    <property type="nucleotide sequence ID" value="NZ_CP108125.1"/>
</dbReference>
<keyword evidence="2" id="KW-1185">Reference proteome</keyword>
<dbReference type="EMBL" id="CP108125">
    <property type="protein sequence ID" value="WTO80949.1"/>
    <property type="molecule type" value="Genomic_DNA"/>
</dbReference>
<proteinExistence type="predicted"/>
<sequence>MKSTQPAVRHLVRVHYHGLTPGDSQYPQVLDVLATITARAQALPPDAAVADLTGAERYFERGPEGLAQLIRLRTLAWTGVVTTIGAGSSRIRLVHRFPHASGREHTGWSRRMRRPAAGFAEWLGEVIKQCPRLRRSFMSGCGSAAGYRS</sequence>
<gene>
    <name evidence="1" type="ORF">OHU27_00315</name>
</gene>
<reference evidence="1 2" key="1">
    <citation type="submission" date="2022-10" db="EMBL/GenBank/DDBJ databases">
        <title>The complete genomes of actinobacterial strains from the NBC collection.</title>
        <authorList>
            <person name="Joergensen T.S."/>
            <person name="Alvarez Arevalo M."/>
            <person name="Sterndorff E.B."/>
            <person name="Faurdal D."/>
            <person name="Vuksanovic O."/>
            <person name="Mourched A.-S."/>
            <person name="Charusanti P."/>
            <person name="Shaw S."/>
            <person name="Blin K."/>
            <person name="Weber T."/>
        </authorList>
    </citation>
    <scope>NUCLEOTIDE SEQUENCE [LARGE SCALE GENOMIC DNA]</scope>
    <source>
        <strain evidence="1 2">NBC_00206</strain>
    </source>
</reference>